<dbReference type="InterPro" id="IPR014247">
    <property type="entry name" value="Spore_lipoprot_YhcN/YlaJ"/>
</dbReference>
<evidence type="ECO:0000256" key="1">
    <source>
        <dbReference type="SAM" id="MobiDB-lite"/>
    </source>
</evidence>
<reference evidence="3" key="1">
    <citation type="submission" date="2010-11" db="EMBL/GenBank/DDBJ databases">
        <title>The complete genome of Mahella australiensis DSM 15567.</title>
        <authorList>
            <consortium name="US DOE Joint Genome Institute (JGI-PGF)"/>
            <person name="Lucas S."/>
            <person name="Copeland A."/>
            <person name="Lapidus A."/>
            <person name="Bruce D."/>
            <person name="Goodwin L."/>
            <person name="Pitluck S."/>
            <person name="Kyrpides N."/>
            <person name="Mavromatis K."/>
            <person name="Pagani I."/>
            <person name="Ivanova N."/>
            <person name="Teshima H."/>
            <person name="Brettin T."/>
            <person name="Detter J.C."/>
            <person name="Han C."/>
            <person name="Tapia R."/>
            <person name="Land M."/>
            <person name="Hauser L."/>
            <person name="Markowitz V."/>
            <person name="Cheng J.-F."/>
            <person name="Hugenholtz P."/>
            <person name="Woyke T."/>
            <person name="Wu D."/>
            <person name="Spring S."/>
            <person name="Pukall R."/>
            <person name="Steenblock K."/>
            <person name="Schneider S."/>
            <person name="Klenk H.-P."/>
            <person name="Eisen J.A."/>
        </authorList>
    </citation>
    <scope>NUCLEOTIDE SEQUENCE [LARGE SCALE GENOMIC DNA]</scope>
    <source>
        <strain evidence="3">DSM 15567 / CIP 107919 / 50-1 BON</strain>
    </source>
</reference>
<evidence type="ECO:0000313" key="3">
    <source>
        <dbReference type="Proteomes" id="UP000008457"/>
    </source>
</evidence>
<dbReference type="STRING" id="697281.Mahau_2115"/>
<dbReference type="PROSITE" id="PS51257">
    <property type="entry name" value="PROKAR_LIPOPROTEIN"/>
    <property type="match status" value="1"/>
</dbReference>
<feature type="region of interest" description="Disordered" evidence="1">
    <location>
        <begin position="29"/>
        <end position="61"/>
    </location>
</feature>
<protein>
    <submittedName>
        <fullName evidence="2">Sporulation lipoprotein, YhcN/YlaJ family</fullName>
    </submittedName>
</protein>
<dbReference type="GO" id="GO:0030435">
    <property type="term" value="P:sporulation resulting in formation of a cellular spore"/>
    <property type="evidence" value="ECO:0007669"/>
    <property type="project" value="InterPro"/>
</dbReference>
<dbReference type="Proteomes" id="UP000008457">
    <property type="component" value="Chromosome"/>
</dbReference>
<keyword evidence="3" id="KW-1185">Reference proteome</keyword>
<dbReference type="AlphaFoldDB" id="F4A2U4"/>
<organism evidence="2 3">
    <name type="scientific">Mahella australiensis (strain DSM 15567 / CIP 107919 / 50-1 BON)</name>
    <dbReference type="NCBI Taxonomy" id="697281"/>
    <lineage>
        <taxon>Bacteria</taxon>
        <taxon>Bacillati</taxon>
        <taxon>Bacillota</taxon>
        <taxon>Clostridia</taxon>
        <taxon>Thermoanaerobacterales</taxon>
        <taxon>Thermoanaerobacterales Family IV. Incertae Sedis</taxon>
        <taxon>Mahella</taxon>
    </lineage>
</organism>
<dbReference type="Pfam" id="PF09580">
    <property type="entry name" value="Spore_YhcN_YlaJ"/>
    <property type="match status" value="1"/>
</dbReference>
<dbReference type="InterPro" id="IPR019076">
    <property type="entry name" value="Spore_lipoprot_YhcN/YlaJ-like"/>
</dbReference>
<dbReference type="EMBL" id="CP002360">
    <property type="protein sequence ID" value="AEE97287.1"/>
    <property type="molecule type" value="Genomic_DNA"/>
</dbReference>
<proteinExistence type="predicted"/>
<dbReference type="eggNOG" id="ENOG5032YMT">
    <property type="taxonomic scope" value="Bacteria"/>
</dbReference>
<name>F4A2U4_MAHA5</name>
<keyword evidence="2" id="KW-0449">Lipoprotein</keyword>
<reference evidence="2 3" key="2">
    <citation type="journal article" date="2011" name="Stand. Genomic Sci.">
        <title>Complete genome sequence of Mahella australiensis type strain (50-1 BON).</title>
        <authorList>
            <person name="Sikorski J."/>
            <person name="Teshima H."/>
            <person name="Nolan M."/>
            <person name="Lucas S."/>
            <person name="Hammon N."/>
            <person name="Deshpande S."/>
            <person name="Cheng J.F."/>
            <person name="Pitluck S."/>
            <person name="Liolios K."/>
            <person name="Pagani I."/>
            <person name="Ivanova N."/>
            <person name="Huntemann M."/>
            <person name="Mavromatis K."/>
            <person name="Ovchinikova G."/>
            <person name="Pati A."/>
            <person name="Tapia R."/>
            <person name="Han C."/>
            <person name="Goodwin L."/>
            <person name="Chen A."/>
            <person name="Palaniappan K."/>
            <person name="Land M."/>
            <person name="Hauser L."/>
            <person name="Ngatchou-Djao O.D."/>
            <person name="Rohde M."/>
            <person name="Pukall R."/>
            <person name="Spring S."/>
            <person name="Abt B."/>
            <person name="Goker M."/>
            <person name="Detter J.C."/>
            <person name="Woyke T."/>
            <person name="Bristow J."/>
            <person name="Markowitz V."/>
            <person name="Hugenholtz P."/>
            <person name="Eisen J.A."/>
            <person name="Kyrpides N.C."/>
            <person name="Klenk H.P."/>
            <person name="Lapidus A."/>
        </authorList>
    </citation>
    <scope>NUCLEOTIDE SEQUENCE [LARGE SCALE GENOMIC DNA]</scope>
    <source>
        <strain evidence="3">DSM 15567 / CIP 107919 / 50-1 BON</strain>
    </source>
</reference>
<dbReference type="RefSeq" id="WP_013781715.1">
    <property type="nucleotide sequence ID" value="NC_015520.1"/>
</dbReference>
<sequence>MKKDIRYGSIALLICLLILAFAVVGCTPTRRPAPTPQPPAPRTATPPKTITPPTTPNTNANDMIARSQRIADQVAAMPEVEKAAVVITGNTALVGVTIEGTTEGKLSDQVKKNIETTVKAADKAIDNVVVTADPDLFDRIRIMMSDIAKGKPLSGFAKEINEMINRITPKVNTQ</sequence>
<dbReference type="NCBIfam" id="TIGR02898">
    <property type="entry name" value="spore_YhcN_YlaJ"/>
    <property type="match status" value="1"/>
</dbReference>
<dbReference type="KEGG" id="mas:Mahau_2115"/>
<gene>
    <name evidence="2" type="ordered locus">Mahau_2115</name>
</gene>
<dbReference type="HOGENOM" id="CLU_077663_2_0_9"/>
<evidence type="ECO:0000313" key="2">
    <source>
        <dbReference type="EMBL" id="AEE97287.1"/>
    </source>
</evidence>
<accession>F4A2U4</accession>
<feature type="compositionally biased region" description="Pro residues" evidence="1">
    <location>
        <begin position="31"/>
        <end position="41"/>
    </location>
</feature>